<feature type="region of interest" description="Disordered" evidence="2">
    <location>
        <begin position="1"/>
        <end position="67"/>
    </location>
</feature>
<proteinExistence type="inferred from homology"/>
<keyword evidence="4" id="KW-1185">Reference proteome</keyword>
<evidence type="ECO:0000313" key="4">
    <source>
        <dbReference type="Proteomes" id="UP001523550"/>
    </source>
</evidence>
<feature type="compositionally biased region" description="Basic and acidic residues" evidence="2">
    <location>
        <begin position="20"/>
        <end position="42"/>
    </location>
</feature>
<sequence length="67" mass="7425">MSQRDTNNRENSNPPSKASKGADRAAPDSPDHERDSQVERIPEIGGPKGPEPTRYGDWEVKGRCSDF</sequence>
<evidence type="ECO:0008006" key="5">
    <source>
        <dbReference type="Google" id="ProtNLM"/>
    </source>
</evidence>
<protein>
    <recommendedName>
        <fullName evidence="5">DUF1674 domain-containing protein</fullName>
    </recommendedName>
</protein>
<name>A0ABT1G5T8_9GAMM</name>
<feature type="compositionally biased region" description="Basic and acidic residues" evidence="2">
    <location>
        <begin position="54"/>
        <end position="67"/>
    </location>
</feature>
<dbReference type="PANTHER" id="PTHR28524:SF3">
    <property type="entry name" value="SUCCINATE DEHYDROGENASE ASSEMBLY FACTOR 4, MITOCHONDRIAL"/>
    <property type="match status" value="1"/>
</dbReference>
<dbReference type="Proteomes" id="UP001523550">
    <property type="component" value="Unassembled WGS sequence"/>
</dbReference>
<dbReference type="Pfam" id="PF07896">
    <property type="entry name" value="DUF1674"/>
    <property type="match status" value="1"/>
</dbReference>
<evidence type="ECO:0000313" key="3">
    <source>
        <dbReference type="EMBL" id="MCP1726660.1"/>
    </source>
</evidence>
<feature type="compositionally biased region" description="Polar residues" evidence="2">
    <location>
        <begin position="1"/>
        <end position="16"/>
    </location>
</feature>
<dbReference type="RefSeq" id="WP_253445307.1">
    <property type="nucleotide sequence ID" value="NZ_JALJYF010000001.1"/>
</dbReference>
<evidence type="ECO:0000256" key="2">
    <source>
        <dbReference type="SAM" id="MobiDB-lite"/>
    </source>
</evidence>
<accession>A0ABT1G5T8</accession>
<dbReference type="PANTHER" id="PTHR28524">
    <property type="entry name" value="SUCCINATE DEHYDROGENASE ASSEMBLY FACTOR 4, MITOCHONDRIAL"/>
    <property type="match status" value="1"/>
</dbReference>
<evidence type="ECO:0000256" key="1">
    <source>
        <dbReference type="ARBA" id="ARBA00005701"/>
    </source>
</evidence>
<organism evidence="3 4">
    <name type="scientific">Natronospira proteinivora</name>
    <dbReference type="NCBI Taxonomy" id="1807133"/>
    <lineage>
        <taxon>Bacteria</taxon>
        <taxon>Pseudomonadati</taxon>
        <taxon>Pseudomonadota</taxon>
        <taxon>Gammaproteobacteria</taxon>
        <taxon>Natronospirales</taxon>
        <taxon>Natronospiraceae</taxon>
        <taxon>Natronospira</taxon>
    </lineage>
</organism>
<reference evidence="3 4" key="1">
    <citation type="submission" date="2022-03" db="EMBL/GenBank/DDBJ databases">
        <title>Genomic Encyclopedia of Type Strains, Phase III (KMG-III): the genomes of soil and plant-associated and newly described type strains.</title>
        <authorList>
            <person name="Whitman W."/>
        </authorList>
    </citation>
    <scope>NUCLEOTIDE SEQUENCE [LARGE SCALE GENOMIC DNA]</scope>
    <source>
        <strain evidence="3 4">BSker1</strain>
    </source>
</reference>
<comment type="caution">
    <text evidence="3">The sequence shown here is derived from an EMBL/GenBank/DDBJ whole genome shotgun (WGS) entry which is preliminary data.</text>
</comment>
<dbReference type="EMBL" id="JALJYF010000001">
    <property type="protein sequence ID" value="MCP1726660.1"/>
    <property type="molecule type" value="Genomic_DNA"/>
</dbReference>
<comment type="similarity">
    <text evidence="1">Belongs to the SDHAF4 family.</text>
</comment>
<dbReference type="InterPro" id="IPR012875">
    <property type="entry name" value="SDHF4"/>
</dbReference>
<gene>
    <name evidence="3" type="ORF">J2T60_000625</name>
</gene>